<protein>
    <submittedName>
        <fullName evidence="2">Uncharacterized protein</fullName>
    </submittedName>
</protein>
<proteinExistence type="predicted"/>
<organism evidence="2 3">
    <name type="scientific">Cochliobolus sativus</name>
    <name type="common">Common root rot and spot blotch fungus</name>
    <name type="synonym">Bipolaris sorokiniana</name>
    <dbReference type="NCBI Taxonomy" id="45130"/>
    <lineage>
        <taxon>Eukaryota</taxon>
        <taxon>Fungi</taxon>
        <taxon>Dikarya</taxon>
        <taxon>Ascomycota</taxon>
        <taxon>Pezizomycotina</taxon>
        <taxon>Dothideomycetes</taxon>
        <taxon>Pleosporomycetidae</taxon>
        <taxon>Pleosporales</taxon>
        <taxon>Pleosporineae</taxon>
        <taxon>Pleosporaceae</taxon>
        <taxon>Bipolaris</taxon>
    </lineage>
</organism>
<sequence>MEIQGIHVERSMTENMQQPEAERPPRGLRLLNRSIPVCRAVSIASHTHLSSTQREGEQPVLAGRKARMVVEQGEALDARTLEWPWTCRDEAIGNPRKLVVAIAGQTGREVHFFWGNMKHRMFSGPGPNLPTWKSKTSAV</sequence>
<comment type="caution">
    <text evidence="2">The sequence shown here is derived from an EMBL/GenBank/DDBJ whole genome shotgun (WGS) entry which is preliminary data.</text>
</comment>
<evidence type="ECO:0000313" key="3">
    <source>
        <dbReference type="Proteomes" id="UP000624244"/>
    </source>
</evidence>
<accession>A0A8H5ZPJ7</accession>
<dbReference type="Proteomes" id="UP000624244">
    <property type="component" value="Unassembled WGS sequence"/>
</dbReference>
<feature type="region of interest" description="Disordered" evidence="1">
    <location>
        <begin position="1"/>
        <end position="25"/>
    </location>
</feature>
<dbReference type="AlphaFoldDB" id="A0A8H5ZPJ7"/>
<name>A0A8H5ZPJ7_COCSA</name>
<evidence type="ECO:0000313" key="2">
    <source>
        <dbReference type="EMBL" id="KAF5852820.1"/>
    </source>
</evidence>
<dbReference type="EMBL" id="WNKQ01000003">
    <property type="protein sequence ID" value="KAF5852820.1"/>
    <property type="molecule type" value="Genomic_DNA"/>
</dbReference>
<gene>
    <name evidence="2" type="ORF">GGP41_008227</name>
</gene>
<reference evidence="2" key="1">
    <citation type="submission" date="2019-11" db="EMBL/GenBank/DDBJ databases">
        <title>Bipolaris sorokiniana Genome sequencing.</title>
        <authorList>
            <person name="Wang H."/>
        </authorList>
    </citation>
    <scope>NUCLEOTIDE SEQUENCE</scope>
</reference>
<evidence type="ECO:0000256" key="1">
    <source>
        <dbReference type="SAM" id="MobiDB-lite"/>
    </source>
</evidence>